<dbReference type="InterPro" id="IPR001610">
    <property type="entry name" value="PAC"/>
</dbReference>
<dbReference type="RefSeq" id="WP_090135034.1">
    <property type="nucleotide sequence ID" value="NZ_FMBC01000012.1"/>
</dbReference>
<dbReference type="EMBL" id="FMBC01000012">
    <property type="protein sequence ID" value="SCC20425.1"/>
    <property type="molecule type" value="Genomic_DNA"/>
</dbReference>
<evidence type="ECO:0000313" key="4">
    <source>
        <dbReference type="Proteomes" id="UP000198515"/>
    </source>
</evidence>
<sequence length="495" mass="55668">MTLNMMMDAAAPAEIAGVLSQQHPGLFFTMVEQAPVAISLTDANAHILYANPAFCRQSGYELEELLQQNPRLLASKQTPREIYQDMWHTLLQHRPWRGQLINRRRDGSLFLVEIDITPLFNAFGKLEHYLAMQRDISASYALEQRLRNHMTLTEAVLNNIPAAVVVVDERDQVVMDNLVYKTFCADCGGKELLTELNFSARKAELAQGQVLPVALRGSVRWLSVTSWALPGVSEEAGRYFIDSAVPRTLVVITDNTQHQQQQEQGRLDRLKQQITSGKLLAAIRESLDAALVQLNCPINMLAAARRLNGDDHSNLALDAAWREGEEAMARLQRCRPSLELESPAVWPLQPFLDDLRALYHTRYNQGENLQIELESPDLVGFGQRTQLLACLSLWLDRTLDIAAELRDFTVQTQLYAREESGWLSFYLNDNVPLIQVRYTHSPDALNAPGKGMELRLIQTLVAHHRGAIELTSRPQGGTCLTLRFPLFHSLTGGSL</sequence>
<gene>
    <name evidence="3" type="ORF">GA0061070_101225</name>
</gene>
<proteinExistence type="predicted"/>
<protein>
    <submittedName>
        <fullName evidence="3">Nitrogen fixation negative regulator NifL</fullName>
    </submittedName>
</protein>
<dbReference type="SUPFAM" id="SSF55874">
    <property type="entry name" value="ATPase domain of HSP90 chaperone/DNA topoisomerase II/histidine kinase"/>
    <property type="match status" value="1"/>
</dbReference>
<dbReference type="InterPro" id="IPR035965">
    <property type="entry name" value="PAS-like_dom_sf"/>
</dbReference>
<name>A0A1C4CMU9_9ENTR</name>
<dbReference type="AlphaFoldDB" id="A0A1C4CMU9"/>
<accession>A0A1C4CMU9</accession>
<dbReference type="NCBIfam" id="TIGR02938">
    <property type="entry name" value="nifL_nitrog"/>
    <property type="match status" value="1"/>
</dbReference>
<dbReference type="CDD" id="cd00130">
    <property type="entry name" value="PAS"/>
    <property type="match status" value="1"/>
</dbReference>
<dbReference type="InterPro" id="IPR036890">
    <property type="entry name" value="HATPase_C_sf"/>
</dbReference>
<feature type="domain" description="PAS" evidence="1">
    <location>
        <begin position="30"/>
        <end position="69"/>
    </location>
</feature>
<dbReference type="InterPro" id="IPR000014">
    <property type="entry name" value="PAS"/>
</dbReference>
<dbReference type="InterPro" id="IPR014285">
    <property type="entry name" value="N_fixation_neg-reg_NifL"/>
</dbReference>
<reference evidence="4" key="1">
    <citation type="submission" date="2016-08" db="EMBL/GenBank/DDBJ databases">
        <authorList>
            <person name="Varghese N."/>
            <person name="Submissions Spin"/>
        </authorList>
    </citation>
    <scope>NUCLEOTIDE SEQUENCE [LARGE SCALE GENOMIC DNA]</scope>
    <source>
        <strain evidence="4">REICA_142</strain>
    </source>
</reference>
<dbReference type="SMART" id="SM00086">
    <property type="entry name" value="PAC"/>
    <property type="match status" value="1"/>
</dbReference>
<evidence type="ECO:0000259" key="1">
    <source>
        <dbReference type="PROSITE" id="PS50112"/>
    </source>
</evidence>
<dbReference type="GO" id="GO:0006355">
    <property type="term" value="P:regulation of DNA-templated transcription"/>
    <property type="evidence" value="ECO:0007669"/>
    <property type="project" value="InterPro"/>
</dbReference>
<evidence type="ECO:0000259" key="2">
    <source>
        <dbReference type="PROSITE" id="PS50113"/>
    </source>
</evidence>
<dbReference type="PROSITE" id="PS50112">
    <property type="entry name" value="PAS"/>
    <property type="match status" value="1"/>
</dbReference>
<dbReference type="InterPro" id="IPR052163">
    <property type="entry name" value="DGC-Regulatory_Protein"/>
</dbReference>
<dbReference type="Pfam" id="PF00989">
    <property type="entry name" value="PAS"/>
    <property type="match status" value="1"/>
</dbReference>
<dbReference type="Gene3D" id="3.30.565.10">
    <property type="entry name" value="Histidine kinase-like ATPase, C-terminal domain"/>
    <property type="match status" value="1"/>
</dbReference>
<dbReference type="GO" id="GO:0007165">
    <property type="term" value="P:signal transduction"/>
    <property type="evidence" value="ECO:0007669"/>
    <property type="project" value="InterPro"/>
</dbReference>
<dbReference type="NCBIfam" id="TIGR00229">
    <property type="entry name" value="sensory_box"/>
    <property type="match status" value="1"/>
</dbReference>
<dbReference type="Gene3D" id="3.30.450.20">
    <property type="entry name" value="PAS domain"/>
    <property type="match status" value="1"/>
</dbReference>
<keyword evidence="4" id="KW-1185">Reference proteome</keyword>
<dbReference type="SMART" id="SM00091">
    <property type="entry name" value="PAS"/>
    <property type="match status" value="1"/>
</dbReference>
<dbReference type="SUPFAM" id="SSF55785">
    <property type="entry name" value="PYP-like sensor domain (PAS domain)"/>
    <property type="match status" value="1"/>
</dbReference>
<evidence type="ECO:0000313" key="3">
    <source>
        <dbReference type="EMBL" id="SCC20425.1"/>
    </source>
</evidence>
<dbReference type="PROSITE" id="PS50113">
    <property type="entry name" value="PAC"/>
    <property type="match status" value="1"/>
</dbReference>
<dbReference type="PANTHER" id="PTHR46663">
    <property type="entry name" value="DIGUANYLATE CYCLASE DGCT-RELATED"/>
    <property type="match status" value="1"/>
</dbReference>
<dbReference type="GO" id="GO:0009399">
    <property type="term" value="P:nitrogen fixation"/>
    <property type="evidence" value="ECO:0007669"/>
    <property type="project" value="InterPro"/>
</dbReference>
<dbReference type="PANTHER" id="PTHR46663:SF3">
    <property type="entry name" value="SLL0267 PROTEIN"/>
    <property type="match status" value="1"/>
</dbReference>
<dbReference type="OrthoDB" id="9812260at2"/>
<dbReference type="InterPro" id="IPR013767">
    <property type="entry name" value="PAS_fold"/>
</dbReference>
<dbReference type="Proteomes" id="UP000198515">
    <property type="component" value="Unassembled WGS sequence"/>
</dbReference>
<organism evidence="3 4">
    <name type="scientific">Kosakonia oryziphila</name>
    <dbReference type="NCBI Taxonomy" id="1005667"/>
    <lineage>
        <taxon>Bacteria</taxon>
        <taxon>Pseudomonadati</taxon>
        <taxon>Pseudomonadota</taxon>
        <taxon>Gammaproteobacteria</taxon>
        <taxon>Enterobacterales</taxon>
        <taxon>Enterobacteriaceae</taxon>
        <taxon>Kosakonia</taxon>
    </lineage>
</organism>
<dbReference type="InterPro" id="IPR000700">
    <property type="entry name" value="PAS-assoc_C"/>
</dbReference>
<feature type="domain" description="PAC" evidence="2">
    <location>
        <begin position="94"/>
        <end position="148"/>
    </location>
</feature>